<gene>
    <name evidence="3" type="ORF">CRI93_03855</name>
</gene>
<feature type="domain" description="Nudix hydrolase" evidence="2">
    <location>
        <begin position="74"/>
        <end position="216"/>
    </location>
</feature>
<dbReference type="OrthoDB" id="9816289at2"/>
<dbReference type="PROSITE" id="PS00893">
    <property type="entry name" value="NUDIX_BOX"/>
    <property type="match status" value="1"/>
</dbReference>
<accession>A0A2H3PA30</accession>
<dbReference type="RefSeq" id="WP_098061287.1">
    <property type="nucleotide sequence ID" value="NZ_PDEP01000002.1"/>
</dbReference>
<dbReference type="EMBL" id="PDEP01000002">
    <property type="protein sequence ID" value="PEN08891.1"/>
    <property type="molecule type" value="Genomic_DNA"/>
</dbReference>
<dbReference type="CDD" id="cd03673">
    <property type="entry name" value="NUDIX_Ap6A_hydrolase"/>
    <property type="match status" value="1"/>
</dbReference>
<comment type="caution">
    <text evidence="3">The sequence shown here is derived from an EMBL/GenBank/DDBJ whole genome shotgun (WGS) entry which is preliminary data.</text>
</comment>
<reference evidence="3 4" key="1">
    <citation type="submission" date="2017-10" db="EMBL/GenBank/DDBJ databases">
        <title>Draft genome of Longimonas halophila.</title>
        <authorList>
            <person name="Goh K.M."/>
            <person name="Shamsir M.S."/>
            <person name="Lim S.W."/>
        </authorList>
    </citation>
    <scope>NUCLEOTIDE SEQUENCE [LARGE SCALE GENOMIC DNA]</scope>
    <source>
        <strain evidence="3 4">KCTC 42399</strain>
    </source>
</reference>
<dbReference type="SUPFAM" id="SSF55811">
    <property type="entry name" value="Nudix"/>
    <property type="match status" value="1"/>
</dbReference>
<evidence type="ECO:0000313" key="3">
    <source>
        <dbReference type="EMBL" id="PEN08891.1"/>
    </source>
</evidence>
<protein>
    <recommendedName>
        <fullName evidence="2">Nudix hydrolase domain-containing protein</fullName>
    </recommendedName>
</protein>
<dbReference type="Pfam" id="PF00293">
    <property type="entry name" value="NUDIX"/>
    <property type="match status" value="1"/>
</dbReference>
<dbReference type="GO" id="GO:0016787">
    <property type="term" value="F:hydrolase activity"/>
    <property type="evidence" value="ECO:0007669"/>
    <property type="project" value="UniProtKB-KW"/>
</dbReference>
<dbReference type="InterPro" id="IPR000086">
    <property type="entry name" value="NUDIX_hydrolase_dom"/>
</dbReference>
<sequence>MLAYHVVDYVPYQPDVWAREGLHATGADPLRWQVQPPTTNAPVVVVDTAQLPTDTCAQGAASSIPPEALCNVAPYRPPVDVRAAGGYVVPAHPPTPVPTVCAIYRRGAWDLPKGKQDAGESVVECALREVREEIGVDDVTLRAPLGITSHGYATAQRYAVKTTHWFLMRTSARRFAPQAAEGIRRATWARWPVLHAHIGYASLRRHMETVAPRVAHLYTA</sequence>
<dbReference type="AlphaFoldDB" id="A0A2H3PA30"/>
<proteinExistence type="predicted"/>
<name>A0A2H3PA30_9BACT</name>
<keyword evidence="1" id="KW-0378">Hydrolase</keyword>
<dbReference type="Gene3D" id="3.90.79.10">
    <property type="entry name" value="Nucleoside Triphosphate Pyrophosphohydrolase"/>
    <property type="match status" value="1"/>
</dbReference>
<dbReference type="InterPro" id="IPR020084">
    <property type="entry name" value="NUDIX_hydrolase_CS"/>
</dbReference>
<evidence type="ECO:0000313" key="4">
    <source>
        <dbReference type="Proteomes" id="UP000221024"/>
    </source>
</evidence>
<organism evidence="3 4">
    <name type="scientific">Longimonas halophila</name>
    <dbReference type="NCBI Taxonomy" id="1469170"/>
    <lineage>
        <taxon>Bacteria</taxon>
        <taxon>Pseudomonadati</taxon>
        <taxon>Rhodothermota</taxon>
        <taxon>Rhodothermia</taxon>
        <taxon>Rhodothermales</taxon>
        <taxon>Salisaetaceae</taxon>
        <taxon>Longimonas</taxon>
    </lineage>
</organism>
<evidence type="ECO:0000259" key="2">
    <source>
        <dbReference type="PROSITE" id="PS51462"/>
    </source>
</evidence>
<dbReference type="InterPro" id="IPR015797">
    <property type="entry name" value="NUDIX_hydrolase-like_dom_sf"/>
</dbReference>
<dbReference type="PROSITE" id="PS51462">
    <property type="entry name" value="NUDIX"/>
    <property type="match status" value="1"/>
</dbReference>
<dbReference type="Proteomes" id="UP000221024">
    <property type="component" value="Unassembled WGS sequence"/>
</dbReference>
<evidence type="ECO:0000256" key="1">
    <source>
        <dbReference type="ARBA" id="ARBA00022801"/>
    </source>
</evidence>
<keyword evidence="4" id="KW-1185">Reference proteome</keyword>